<evidence type="ECO:0000259" key="1">
    <source>
        <dbReference type="Pfam" id="PF01521"/>
    </source>
</evidence>
<evidence type="ECO:0000313" key="2">
    <source>
        <dbReference type="EMBL" id="QYN52062.1"/>
    </source>
</evidence>
<dbReference type="Pfam" id="PF01521">
    <property type="entry name" value="Fe-S_biosyn"/>
    <property type="match status" value="1"/>
</dbReference>
<dbReference type="SUPFAM" id="SSF89360">
    <property type="entry name" value="HesB-like domain"/>
    <property type="match status" value="1"/>
</dbReference>
<dbReference type="EMBL" id="CP048268">
    <property type="protein sequence ID" value="QYN52062.1"/>
    <property type="molecule type" value="Genomic_DNA"/>
</dbReference>
<feature type="domain" description="Core" evidence="1">
    <location>
        <begin position="8"/>
        <end position="116"/>
    </location>
</feature>
<keyword evidence="3" id="KW-1185">Reference proteome</keyword>
<accession>A0ABX8W5U7</accession>
<dbReference type="InterPro" id="IPR000361">
    <property type="entry name" value="ATAP_core_dom"/>
</dbReference>
<protein>
    <submittedName>
        <fullName evidence="2">Iron-sulfur cluster biosynthesis family protein</fullName>
    </submittedName>
</protein>
<gene>
    <name evidence="2" type="ORF">GYM71_00880</name>
</gene>
<dbReference type="Gene3D" id="2.60.300.12">
    <property type="entry name" value="HesB-like domain"/>
    <property type="match status" value="1"/>
</dbReference>
<reference evidence="2 3" key="1">
    <citation type="submission" date="2020-01" db="EMBL/GenBank/DDBJ databases">
        <title>Vast differences in strain-level diversity in the gut microbiota of two closely related honey bee species.</title>
        <authorList>
            <person name="Ellegaard K.M."/>
            <person name="Suenami S."/>
            <person name="Miyazaki R."/>
            <person name="Engel P."/>
        </authorList>
    </citation>
    <scope>NUCLEOTIDE SEQUENCE [LARGE SCALE GENOMIC DNA]</scope>
    <source>
        <strain evidence="2 3">ESL0416</strain>
    </source>
</reference>
<organism evidence="2 3">
    <name type="scientific">Lactobacillus panisapium</name>
    <dbReference type="NCBI Taxonomy" id="2012495"/>
    <lineage>
        <taxon>Bacteria</taxon>
        <taxon>Bacillati</taxon>
        <taxon>Bacillota</taxon>
        <taxon>Bacilli</taxon>
        <taxon>Lactobacillales</taxon>
        <taxon>Lactobacillaceae</taxon>
        <taxon>Lactobacillus</taxon>
    </lineage>
</organism>
<dbReference type="RefSeq" id="WP_103752752.1">
    <property type="nucleotide sequence ID" value="NZ_CP048268.1"/>
</dbReference>
<dbReference type="Proteomes" id="UP000826550">
    <property type="component" value="Chromosome"/>
</dbReference>
<proteinExistence type="predicted"/>
<name>A0ABX8W5U7_9LACO</name>
<dbReference type="InterPro" id="IPR035903">
    <property type="entry name" value="HesB-like_dom_sf"/>
</dbReference>
<evidence type="ECO:0000313" key="3">
    <source>
        <dbReference type="Proteomes" id="UP000826550"/>
    </source>
</evidence>
<sequence>MSNSETVNVNIKSAAADKVKNQVEDGQIVLLSLNDGSNKYSDVGGSCAAGSRFQFVILDKQDPDFSIEVENNAGLKIYTSPAEMQYLGNDLVVDVKNAAMSLSDDSGVIDGAMTINEYKPSDQ</sequence>